<proteinExistence type="predicted"/>
<gene>
    <name evidence="2" type="ORF">JRO89_XS14G0163700</name>
</gene>
<dbReference type="PANTHER" id="PTHR33415">
    <property type="entry name" value="PROTEIN EMBRYO DEFECTIVE 514"/>
    <property type="match status" value="1"/>
</dbReference>
<dbReference type="Proteomes" id="UP000827721">
    <property type="component" value="Unassembled WGS sequence"/>
</dbReference>
<feature type="compositionally biased region" description="Basic and acidic residues" evidence="1">
    <location>
        <begin position="11"/>
        <end position="23"/>
    </location>
</feature>
<feature type="region of interest" description="Disordered" evidence="1">
    <location>
        <begin position="1"/>
        <end position="63"/>
    </location>
</feature>
<dbReference type="EMBL" id="JAFEMO010000014">
    <property type="protein sequence ID" value="KAH7548554.1"/>
    <property type="molecule type" value="Genomic_DNA"/>
</dbReference>
<protein>
    <submittedName>
        <fullName evidence="2">Uncharacterized protein</fullName>
    </submittedName>
</protein>
<dbReference type="InterPro" id="IPR044673">
    <property type="entry name" value="DCL-like"/>
</dbReference>
<accession>A0ABQ8H5H9</accession>
<comment type="caution">
    <text evidence="2">The sequence shown here is derived from an EMBL/GenBank/DDBJ whole genome shotgun (WGS) entry which is preliminary data.</text>
</comment>
<evidence type="ECO:0000313" key="2">
    <source>
        <dbReference type="EMBL" id="KAH7548554.1"/>
    </source>
</evidence>
<name>A0ABQ8H5H9_9ROSI</name>
<sequence>MGKQEVISSEPYKDSSKCSDWKDASASWGKTAEDTTGAKPWSEWGKQEVPATEACKDSSKSSDWKDAAASCGEKNVNANNGKPGKIAMFTVTRQRLDLFTSEEQDILLIWYNYGDPISADDQSFIIDNVFNYYPDKAAKMGAGVDHIMVSKHSIYLDTRCFYVVSADSLTQDFSYRKCLDNFIRGKYPDLVDEFIPKYFKPRTGRVKREQNRVLPPVAEEEKGRKTRSSRGIQLCSF</sequence>
<keyword evidence="3" id="KW-1185">Reference proteome</keyword>
<organism evidence="2 3">
    <name type="scientific">Xanthoceras sorbifolium</name>
    <dbReference type="NCBI Taxonomy" id="99658"/>
    <lineage>
        <taxon>Eukaryota</taxon>
        <taxon>Viridiplantae</taxon>
        <taxon>Streptophyta</taxon>
        <taxon>Embryophyta</taxon>
        <taxon>Tracheophyta</taxon>
        <taxon>Spermatophyta</taxon>
        <taxon>Magnoliopsida</taxon>
        <taxon>eudicotyledons</taxon>
        <taxon>Gunneridae</taxon>
        <taxon>Pentapetalae</taxon>
        <taxon>rosids</taxon>
        <taxon>malvids</taxon>
        <taxon>Sapindales</taxon>
        <taxon>Sapindaceae</taxon>
        <taxon>Xanthoceroideae</taxon>
        <taxon>Xanthoceras</taxon>
    </lineage>
</organism>
<dbReference type="Gene3D" id="3.10.450.40">
    <property type="match status" value="1"/>
</dbReference>
<feature type="region of interest" description="Disordered" evidence="1">
    <location>
        <begin position="210"/>
        <end position="237"/>
    </location>
</feature>
<feature type="compositionally biased region" description="Basic and acidic residues" evidence="1">
    <location>
        <begin position="54"/>
        <end position="63"/>
    </location>
</feature>
<evidence type="ECO:0000313" key="3">
    <source>
        <dbReference type="Proteomes" id="UP000827721"/>
    </source>
</evidence>
<evidence type="ECO:0000256" key="1">
    <source>
        <dbReference type="SAM" id="MobiDB-lite"/>
    </source>
</evidence>
<reference evidence="2 3" key="1">
    <citation type="submission" date="2021-02" db="EMBL/GenBank/DDBJ databases">
        <title>Plant Genome Project.</title>
        <authorList>
            <person name="Zhang R.-G."/>
        </authorList>
    </citation>
    <scope>NUCLEOTIDE SEQUENCE [LARGE SCALE GENOMIC DNA]</scope>
    <source>
        <tissue evidence="2">Leaves</tissue>
    </source>
</reference>
<dbReference type="Pfam" id="PF11523">
    <property type="entry name" value="DUF3223"/>
    <property type="match status" value="1"/>
</dbReference>
<dbReference type="PANTHER" id="PTHR33415:SF24">
    <property type="entry name" value="DNA-DIRECTED RNA POLYMERASE"/>
    <property type="match status" value="1"/>
</dbReference>